<dbReference type="Gene3D" id="1.20.5.110">
    <property type="match status" value="1"/>
</dbReference>
<evidence type="ECO:0000256" key="6">
    <source>
        <dbReference type="ARBA" id="ARBA00023034"/>
    </source>
</evidence>
<dbReference type="Pfam" id="PF09177">
    <property type="entry name" value="STX6_10_61_N"/>
    <property type="match status" value="1"/>
</dbReference>
<comment type="similarity">
    <text evidence="1">Belongs to the syntaxin family.</text>
</comment>
<evidence type="ECO:0000256" key="3">
    <source>
        <dbReference type="ARBA" id="ARBA00022692"/>
    </source>
</evidence>
<feature type="coiled-coil region" evidence="9">
    <location>
        <begin position="70"/>
        <end position="134"/>
    </location>
</feature>
<keyword evidence="7 11" id="KW-0472">Membrane</keyword>
<feature type="domain" description="T-SNARE coiled-coil homology" evidence="12">
    <location>
        <begin position="212"/>
        <end position="274"/>
    </location>
</feature>
<accession>A0AAD3DC91</accession>
<dbReference type="GO" id="GO:0015031">
    <property type="term" value="P:protein transport"/>
    <property type="evidence" value="ECO:0007669"/>
    <property type="project" value="UniProtKB-KW"/>
</dbReference>
<dbReference type="InterPro" id="IPR000727">
    <property type="entry name" value="T_SNARE_dom"/>
</dbReference>
<dbReference type="Gene3D" id="1.20.58.90">
    <property type="match status" value="1"/>
</dbReference>
<feature type="region of interest" description="Disordered" evidence="10">
    <location>
        <begin position="1"/>
        <end position="62"/>
    </location>
</feature>
<dbReference type="EMBL" id="BLLK01000069">
    <property type="protein sequence ID" value="GFH60325.1"/>
    <property type="molecule type" value="Genomic_DNA"/>
</dbReference>
<keyword evidence="9" id="KW-0175">Coiled coil</keyword>
<dbReference type="FunFam" id="1.20.58.90:FF:000004">
    <property type="entry name" value="Syntaxin 10"/>
    <property type="match status" value="1"/>
</dbReference>
<dbReference type="PANTHER" id="PTHR12791">
    <property type="entry name" value="GOLGI SNARE BET1-RELATED"/>
    <property type="match status" value="1"/>
</dbReference>
<evidence type="ECO:0000256" key="1">
    <source>
        <dbReference type="ARBA" id="ARBA00009063"/>
    </source>
</evidence>
<keyword evidence="2" id="KW-0813">Transport</keyword>
<dbReference type="SUPFAM" id="SSF58038">
    <property type="entry name" value="SNARE fusion complex"/>
    <property type="match status" value="1"/>
</dbReference>
<dbReference type="GO" id="GO:0005794">
    <property type="term" value="C:Golgi apparatus"/>
    <property type="evidence" value="ECO:0007669"/>
    <property type="project" value="UniProtKB-SubCell"/>
</dbReference>
<comment type="caution">
    <text evidence="13">The sequence shown here is derived from an EMBL/GenBank/DDBJ whole genome shotgun (WGS) entry which is preliminary data.</text>
</comment>
<evidence type="ECO:0000256" key="5">
    <source>
        <dbReference type="ARBA" id="ARBA00022989"/>
    </source>
</evidence>
<evidence type="ECO:0000256" key="9">
    <source>
        <dbReference type="SAM" id="Coils"/>
    </source>
</evidence>
<dbReference type="SMART" id="SM00397">
    <property type="entry name" value="t_SNARE"/>
    <property type="match status" value="1"/>
</dbReference>
<feature type="coiled-coil region" evidence="9">
    <location>
        <begin position="236"/>
        <end position="263"/>
    </location>
</feature>
<dbReference type="AlphaFoldDB" id="A0AAD3DC91"/>
<evidence type="ECO:0000256" key="11">
    <source>
        <dbReference type="SAM" id="Phobius"/>
    </source>
</evidence>
<protein>
    <recommendedName>
        <fullName evidence="12">t-SNARE coiled-coil homology domain-containing protein</fullName>
    </recommendedName>
</protein>
<keyword evidence="4" id="KW-0653">Protein transport</keyword>
<keyword evidence="5 11" id="KW-1133">Transmembrane helix</keyword>
<evidence type="ECO:0000256" key="10">
    <source>
        <dbReference type="SAM" id="MobiDB-lite"/>
    </source>
</evidence>
<dbReference type="GO" id="GO:0048193">
    <property type="term" value="P:Golgi vesicle transport"/>
    <property type="evidence" value="ECO:0007669"/>
    <property type="project" value="InterPro"/>
</dbReference>
<dbReference type="CDD" id="cd15841">
    <property type="entry name" value="SNARE_Qc"/>
    <property type="match status" value="1"/>
</dbReference>
<dbReference type="PROSITE" id="PS50192">
    <property type="entry name" value="T_SNARE"/>
    <property type="match status" value="1"/>
</dbReference>
<evidence type="ECO:0000256" key="7">
    <source>
        <dbReference type="ARBA" id="ARBA00023136"/>
    </source>
</evidence>
<evidence type="ECO:0000256" key="2">
    <source>
        <dbReference type="ARBA" id="ARBA00022448"/>
    </source>
</evidence>
<evidence type="ECO:0000259" key="12">
    <source>
        <dbReference type="PROSITE" id="PS50192"/>
    </source>
</evidence>
<keyword evidence="14" id="KW-1185">Reference proteome</keyword>
<evidence type="ECO:0000256" key="8">
    <source>
        <dbReference type="ARBA" id="ARBA00037801"/>
    </source>
</evidence>
<proteinExistence type="inferred from homology"/>
<dbReference type="GO" id="GO:0016020">
    <property type="term" value="C:membrane"/>
    <property type="evidence" value="ECO:0007669"/>
    <property type="project" value="InterPro"/>
</dbReference>
<organism evidence="13 14">
    <name type="scientific">Chaetoceros tenuissimus</name>
    <dbReference type="NCBI Taxonomy" id="426638"/>
    <lineage>
        <taxon>Eukaryota</taxon>
        <taxon>Sar</taxon>
        <taxon>Stramenopiles</taxon>
        <taxon>Ochrophyta</taxon>
        <taxon>Bacillariophyta</taxon>
        <taxon>Coscinodiscophyceae</taxon>
        <taxon>Chaetocerotophycidae</taxon>
        <taxon>Chaetocerotales</taxon>
        <taxon>Chaetocerotaceae</taxon>
        <taxon>Chaetoceros</taxon>
    </lineage>
</organism>
<evidence type="ECO:0000313" key="14">
    <source>
        <dbReference type="Proteomes" id="UP001054902"/>
    </source>
</evidence>
<sequence>MQYSELGEENISASKSFDANSETKSNGQVKTGRIKKSSELRKSLMSSEVDEERGESSMNGNSDDPYYVFKEDLVIKLDLVEDSLERYERLVKDTDTAANKAAVKEGKKELKRHIKNAESTLKDLQTTVKMVEKKREKFPNITDAELIERKSFTMSCMSRIKTCKDGMNSQGIKTKMLRDQRSLTKRRLNLSPTKSMDNEEANFIENNHASAQLMMEQQDETLDELDSAVVRVSGMAENIHEELGQQNKMLKELDEDLTNVEEELGLVVGKLAKMLKTKNKFQLCTILALSAVVVVLFFLVMYT</sequence>
<comment type="subcellular location">
    <subcellularLocation>
        <location evidence="8">Golgi apparatus</location>
        <location evidence="8">trans-Golgi network membrane</location>
        <topology evidence="8">Single-pass type IV membrane protein</topology>
    </subcellularLocation>
</comment>
<dbReference type="Proteomes" id="UP001054902">
    <property type="component" value="Unassembled WGS sequence"/>
</dbReference>
<feature type="transmembrane region" description="Helical" evidence="11">
    <location>
        <begin position="283"/>
        <end position="302"/>
    </location>
</feature>
<gene>
    <name evidence="13" type="ORF">CTEN210_16801</name>
</gene>
<keyword evidence="3 11" id="KW-0812">Transmembrane</keyword>
<dbReference type="InterPro" id="IPR015260">
    <property type="entry name" value="Syntaxin-6/10/61_N"/>
</dbReference>
<reference evidence="13 14" key="1">
    <citation type="journal article" date="2021" name="Sci. Rep.">
        <title>The genome of the diatom Chaetoceros tenuissimus carries an ancient integrated fragment of an extant virus.</title>
        <authorList>
            <person name="Hongo Y."/>
            <person name="Kimura K."/>
            <person name="Takaki Y."/>
            <person name="Yoshida Y."/>
            <person name="Baba S."/>
            <person name="Kobayashi G."/>
            <person name="Nagasaki K."/>
            <person name="Hano T."/>
            <person name="Tomaru Y."/>
        </authorList>
    </citation>
    <scope>NUCLEOTIDE SEQUENCE [LARGE SCALE GENOMIC DNA]</scope>
    <source>
        <strain evidence="13 14">NIES-3715</strain>
    </source>
</reference>
<evidence type="ECO:0000313" key="13">
    <source>
        <dbReference type="EMBL" id="GFH60325.1"/>
    </source>
</evidence>
<name>A0AAD3DC91_9STRA</name>
<keyword evidence="6" id="KW-0333">Golgi apparatus</keyword>
<feature type="compositionally biased region" description="Polar residues" evidence="10">
    <location>
        <begin position="11"/>
        <end position="29"/>
    </location>
</feature>
<dbReference type="InterPro" id="IPR010989">
    <property type="entry name" value="SNARE"/>
</dbReference>
<evidence type="ECO:0000256" key="4">
    <source>
        <dbReference type="ARBA" id="ARBA00022927"/>
    </source>
</evidence>
<dbReference type="SUPFAM" id="SSF47661">
    <property type="entry name" value="t-snare proteins"/>
    <property type="match status" value="1"/>
</dbReference>